<evidence type="ECO:0000259" key="3">
    <source>
        <dbReference type="Pfam" id="PF13193"/>
    </source>
</evidence>
<name>A0A0L1JGQ6_ASPN3</name>
<feature type="domain" description="AMP-binding enzyme C-terminal" evidence="3">
    <location>
        <begin position="464"/>
        <end position="548"/>
    </location>
</feature>
<keyword evidence="4" id="KW-0436">Ligase</keyword>
<evidence type="ECO:0000313" key="5">
    <source>
        <dbReference type="Proteomes" id="UP000037505"/>
    </source>
</evidence>
<dbReference type="OrthoDB" id="6614653at2759"/>
<accession>A0A0L1JGQ6</accession>
<dbReference type="SUPFAM" id="SSF56801">
    <property type="entry name" value="Acetyl-CoA synthetase-like"/>
    <property type="match status" value="1"/>
</dbReference>
<dbReference type="InterPro" id="IPR020845">
    <property type="entry name" value="AMP-binding_CS"/>
</dbReference>
<dbReference type="CDD" id="cd04433">
    <property type="entry name" value="AFD_class_I"/>
    <property type="match status" value="1"/>
</dbReference>
<dbReference type="PANTHER" id="PTHR43201:SF8">
    <property type="entry name" value="ACYL-COA SYNTHETASE FAMILY MEMBER 3"/>
    <property type="match status" value="1"/>
</dbReference>
<dbReference type="GO" id="GO:0006631">
    <property type="term" value="P:fatty acid metabolic process"/>
    <property type="evidence" value="ECO:0007669"/>
    <property type="project" value="TreeGrafter"/>
</dbReference>
<organism evidence="4 5">
    <name type="scientific">Aspergillus nomiae NRRL (strain ATCC 15546 / NRRL 13137 / CBS 260.88 / M93)</name>
    <dbReference type="NCBI Taxonomy" id="1509407"/>
    <lineage>
        <taxon>Eukaryota</taxon>
        <taxon>Fungi</taxon>
        <taxon>Dikarya</taxon>
        <taxon>Ascomycota</taxon>
        <taxon>Pezizomycotina</taxon>
        <taxon>Eurotiomycetes</taxon>
        <taxon>Eurotiomycetidae</taxon>
        <taxon>Eurotiales</taxon>
        <taxon>Aspergillaceae</taxon>
        <taxon>Aspergillus</taxon>
        <taxon>Aspergillus subgen. Circumdati</taxon>
    </lineage>
</organism>
<dbReference type="InterPro" id="IPR045851">
    <property type="entry name" value="AMP-bd_C_sf"/>
</dbReference>
<comment type="caution">
    <text evidence="4">The sequence shown here is derived from an EMBL/GenBank/DDBJ whole genome shotgun (WGS) entry which is preliminary data.</text>
</comment>
<dbReference type="STRING" id="1509407.A0A0L1JGQ6"/>
<dbReference type="Gene3D" id="3.30.300.30">
    <property type="match status" value="1"/>
</dbReference>
<evidence type="ECO:0000256" key="1">
    <source>
        <dbReference type="ARBA" id="ARBA00006432"/>
    </source>
</evidence>
<protein>
    <submittedName>
        <fullName evidence="4">Putative AMP dependent CoA ligase</fullName>
    </submittedName>
</protein>
<gene>
    <name evidence="4" type="ORF">ANOM_001510</name>
</gene>
<feature type="domain" description="AMP-dependent synthetase/ligase" evidence="2">
    <location>
        <begin position="71"/>
        <end position="411"/>
    </location>
</feature>
<proteinExistence type="inferred from homology"/>
<dbReference type="InterPro" id="IPR042099">
    <property type="entry name" value="ANL_N_sf"/>
</dbReference>
<dbReference type="AlphaFoldDB" id="A0A0L1JGQ6"/>
<evidence type="ECO:0000313" key="4">
    <source>
        <dbReference type="EMBL" id="KNG90578.1"/>
    </source>
</evidence>
<dbReference type="PROSITE" id="PS00455">
    <property type="entry name" value="AMP_BINDING"/>
    <property type="match status" value="1"/>
</dbReference>
<reference evidence="4 5" key="1">
    <citation type="submission" date="2014-06" db="EMBL/GenBank/DDBJ databases">
        <title>The Genome of the Aflatoxigenic Filamentous Fungus Aspergillus nomius.</title>
        <authorList>
            <person name="Moore M.G."/>
            <person name="Shannon B.M."/>
            <person name="Brian M.M."/>
        </authorList>
    </citation>
    <scope>NUCLEOTIDE SEQUENCE [LARGE SCALE GENOMIC DNA]</scope>
    <source>
        <strain evidence="4 5">NRRL 13137</strain>
    </source>
</reference>
<keyword evidence="5" id="KW-1185">Reference proteome</keyword>
<dbReference type="Pfam" id="PF00501">
    <property type="entry name" value="AMP-binding"/>
    <property type="match status" value="1"/>
</dbReference>
<dbReference type="PANTHER" id="PTHR43201">
    <property type="entry name" value="ACYL-COA SYNTHETASE"/>
    <property type="match status" value="1"/>
</dbReference>
<dbReference type="Gene3D" id="3.40.50.12780">
    <property type="entry name" value="N-terminal domain of ligase-like"/>
    <property type="match status" value="1"/>
</dbReference>
<dbReference type="InterPro" id="IPR025110">
    <property type="entry name" value="AMP-bd_C"/>
</dbReference>
<dbReference type="EMBL" id="JNOM01000012">
    <property type="protein sequence ID" value="KNG90578.1"/>
    <property type="molecule type" value="Genomic_DNA"/>
</dbReference>
<dbReference type="RefSeq" id="XP_015411501.1">
    <property type="nucleotide sequence ID" value="XM_015546767.1"/>
</dbReference>
<sequence>MSLQVPREPLLTLLFQVWKKHPTKTIIRDLADGYETTVEEFLNDVLVTRERILDSLEPEVQARLRSADTDVFVGVLVGPGHEFAVLAFALYSIGAVIVPLCKLSPSNSPSSGVILTTYVNPLAPALHPDEGKYFLGLCNAVLIITVPTTKSKAEAISDLTGIPALNVNVTDSVRPDTLDFALQPEGEPLIDAGKGFVLLYTSGTTGTPKGVLHTRRGAETAYVTSIELFSLGPSDTWAHYSPVHWAAGWLFLFHTILAGACLEFCSSVFSPDWLLERWEEKAGPEDGLTVVFMVPSGLQAVGAKLEAIRREGPPGRYDRILQGLRGTRVIASGGARVTPELRDEWMELRGGRPLMVAYGMSEVLMFIAAADWDSNAVLPVDCCGRICSHVDMKINEAGEICLKTPPVFKRYISENPTVMNDVFDADGYWRTGDMGKLEGDLVYVFGRASQDIIRFSGWKVLAPEVESELAKHPLVSEAIVFGIQDTSAGQLVAALVVIGGDDSDKTSLDLPSVRRWLALERRMNAYKLPTVLRVVRKNQALPMTLSGKFIKRKIRDIFFSQEELDSGRVQVHGLSTQEPDIGNRPFDWAGIQAK</sequence>
<dbReference type="GO" id="GO:0031956">
    <property type="term" value="F:medium-chain fatty acid-CoA ligase activity"/>
    <property type="evidence" value="ECO:0007669"/>
    <property type="project" value="TreeGrafter"/>
</dbReference>
<comment type="similarity">
    <text evidence="1">Belongs to the ATP-dependent AMP-binding enzyme family.</text>
</comment>
<evidence type="ECO:0000259" key="2">
    <source>
        <dbReference type="Pfam" id="PF00501"/>
    </source>
</evidence>
<dbReference type="InterPro" id="IPR000873">
    <property type="entry name" value="AMP-dep_synth/lig_dom"/>
</dbReference>
<dbReference type="Pfam" id="PF13193">
    <property type="entry name" value="AMP-binding_C"/>
    <property type="match status" value="1"/>
</dbReference>
<dbReference type="GeneID" id="26803314"/>
<dbReference type="Proteomes" id="UP000037505">
    <property type="component" value="Unassembled WGS sequence"/>
</dbReference>